<dbReference type="AlphaFoldDB" id="A0A7C4ZFK5"/>
<protein>
    <submittedName>
        <fullName evidence="2">DUF3153 domain-containing protein</fullName>
    </submittedName>
</protein>
<sequence length="207" mass="23535">MRSLWWLGMLVLLLSGCLESEAKLTWHPDGSMDLTVRLEGDVLTSQGGEIARQLRLSGFRELHLDATRLSAVQPLKLAGWDRLSGWLPGRVGYRDPSGLVFARTSWVVFEDYSLGGTLDVARITELPAFVRALGLPFVFKVEAPWPARSSNADRVEGRTYVWEATLGRPFEVRVVYRRWYAERVIVLVLLVLVSGALWRRLRRRRSA</sequence>
<name>A0A7C4ZFK5_9DEIN</name>
<feature type="transmembrane region" description="Helical" evidence="1">
    <location>
        <begin position="179"/>
        <end position="198"/>
    </location>
</feature>
<gene>
    <name evidence="2" type="ORF">ENK37_01595</name>
</gene>
<evidence type="ECO:0000313" key="2">
    <source>
        <dbReference type="EMBL" id="HGY08737.1"/>
    </source>
</evidence>
<comment type="caution">
    <text evidence="2">The sequence shown here is derived from an EMBL/GenBank/DDBJ whole genome shotgun (WGS) entry which is preliminary data.</text>
</comment>
<evidence type="ECO:0000256" key="1">
    <source>
        <dbReference type="SAM" id="Phobius"/>
    </source>
</evidence>
<organism evidence="2">
    <name type="scientific">Oceanithermus profundus</name>
    <dbReference type="NCBI Taxonomy" id="187137"/>
    <lineage>
        <taxon>Bacteria</taxon>
        <taxon>Thermotogati</taxon>
        <taxon>Deinococcota</taxon>
        <taxon>Deinococci</taxon>
        <taxon>Thermales</taxon>
        <taxon>Thermaceae</taxon>
        <taxon>Oceanithermus</taxon>
    </lineage>
</organism>
<dbReference type="PROSITE" id="PS51257">
    <property type="entry name" value="PROKAR_LIPOPROTEIN"/>
    <property type="match status" value="1"/>
</dbReference>
<dbReference type="Proteomes" id="UP000885759">
    <property type="component" value="Unassembled WGS sequence"/>
</dbReference>
<accession>A0A7C4ZFK5</accession>
<proteinExistence type="predicted"/>
<reference evidence="2" key="1">
    <citation type="journal article" date="2020" name="mSystems">
        <title>Genome- and Community-Level Interaction Insights into Carbon Utilization and Element Cycling Functions of Hydrothermarchaeota in Hydrothermal Sediment.</title>
        <authorList>
            <person name="Zhou Z."/>
            <person name="Liu Y."/>
            <person name="Xu W."/>
            <person name="Pan J."/>
            <person name="Luo Z.H."/>
            <person name="Li M."/>
        </authorList>
    </citation>
    <scope>NUCLEOTIDE SEQUENCE [LARGE SCALE GENOMIC DNA]</scope>
    <source>
        <strain evidence="2">HyVt-570</strain>
    </source>
</reference>
<keyword evidence="1" id="KW-1133">Transmembrane helix</keyword>
<dbReference type="EMBL" id="DRPZ01000043">
    <property type="protein sequence ID" value="HGY08737.1"/>
    <property type="molecule type" value="Genomic_DNA"/>
</dbReference>
<keyword evidence="1" id="KW-0472">Membrane</keyword>
<keyword evidence="1" id="KW-0812">Transmembrane</keyword>